<gene>
    <name evidence="1" type="ORF">IWW38_000712</name>
</gene>
<reference evidence="1" key="1">
    <citation type="submission" date="2022-07" db="EMBL/GenBank/DDBJ databases">
        <title>Phylogenomic reconstructions and comparative analyses of Kickxellomycotina fungi.</title>
        <authorList>
            <person name="Reynolds N.K."/>
            <person name="Stajich J.E."/>
            <person name="Barry K."/>
            <person name="Grigoriev I.V."/>
            <person name="Crous P."/>
            <person name="Smith M.E."/>
        </authorList>
    </citation>
    <scope>NUCLEOTIDE SEQUENCE</scope>
    <source>
        <strain evidence="1">CBS 190363</strain>
    </source>
</reference>
<evidence type="ECO:0000313" key="2">
    <source>
        <dbReference type="Proteomes" id="UP001139981"/>
    </source>
</evidence>
<proteinExistence type="predicted"/>
<dbReference type="Proteomes" id="UP001139981">
    <property type="component" value="Unassembled WGS sequence"/>
</dbReference>
<sequence length="284" mass="31931">MGQVRGVYGSQWQWVEAIEPLGFSGQRELSDEDKAVLRELVPVDANSLPEDWAVLPPDPYFFGKAVARAMRIALIADEIGDADSCNKAIARATSWLAPWLDGTNPDYLVYDEEWKGVVSSRGLTDPGADFGQGRYNDHHFHYGYFIYAAATLAKLCPEWLTDERREAIDLLARDYCNPSTSDCGDDEHFPFMRCFDFYEGHSLASGLFAFGDSRNQESTSEAINAYYAAFLYALATERPTIARFVRAVLQLEARSSRFYWHLGDLSSDIYPEIFARGRAVVGIL</sequence>
<keyword evidence="2" id="KW-1185">Reference proteome</keyword>
<organism evidence="1 2">
    <name type="scientific">Coemansia aciculifera</name>
    <dbReference type="NCBI Taxonomy" id="417176"/>
    <lineage>
        <taxon>Eukaryota</taxon>
        <taxon>Fungi</taxon>
        <taxon>Fungi incertae sedis</taxon>
        <taxon>Zoopagomycota</taxon>
        <taxon>Kickxellomycotina</taxon>
        <taxon>Kickxellomycetes</taxon>
        <taxon>Kickxellales</taxon>
        <taxon>Kickxellaceae</taxon>
        <taxon>Coemansia</taxon>
    </lineage>
</organism>
<evidence type="ECO:0000313" key="1">
    <source>
        <dbReference type="EMBL" id="KAJ2900004.1"/>
    </source>
</evidence>
<comment type="caution">
    <text evidence="1">The sequence shown here is derived from an EMBL/GenBank/DDBJ whole genome shotgun (WGS) entry which is preliminary data.</text>
</comment>
<protein>
    <submittedName>
        <fullName evidence="1">Uncharacterized protein</fullName>
    </submittedName>
</protein>
<dbReference type="EMBL" id="JANBVB010000013">
    <property type="protein sequence ID" value="KAJ2900004.1"/>
    <property type="molecule type" value="Genomic_DNA"/>
</dbReference>
<name>A0ACC1MA81_9FUNG</name>
<accession>A0ACC1MA81</accession>